<keyword evidence="13" id="KW-1133">Transmembrane helix</keyword>
<dbReference type="InterPro" id="IPR001789">
    <property type="entry name" value="Sig_transdc_resp-reg_receiver"/>
</dbReference>
<reference evidence="18 19" key="1">
    <citation type="submission" date="2016-05" db="EMBL/GenBank/DDBJ databases">
        <title>Single-cell genome of chain-forming Candidatus Thiomargarita nelsonii and comparison to other large sulfur-oxidizing bacteria.</title>
        <authorList>
            <person name="Winkel M."/>
            <person name="Salman V."/>
            <person name="Woyke T."/>
            <person name="Schulz-Vogt H."/>
            <person name="Richter M."/>
            <person name="Flood B."/>
            <person name="Bailey J."/>
            <person name="Amann R."/>
            <person name="Mussmann M."/>
        </authorList>
    </citation>
    <scope>NUCLEOTIDE SEQUENCE [LARGE SCALE GENOMIC DNA]</scope>
    <source>
        <strain evidence="18 19">THI036</strain>
    </source>
</reference>
<feature type="transmembrane region" description="Helical" evidence="13">
    <location>
        <begin position="22"/>
        <end position="44"/>
    </location>
</feature>
<proteinExistence type="predicted"/>
<dbReference type="Gene3D" id="3.40.50.2300">
    <property type="match status" value="1"/>
</dbReference>
<dbReference type="SUPFAM" id="SSF55785">
    <property type="entry name" value="PYP-like sensor domain (PAS domain)"/>
    <property type="match status" value="2"/>
</dbReference>
<dbReference type="GO" id="GO:0016020">
    <property type="term" value="C:membrane"/>
    <property type="evidence" value="ECO:0007669"/>
    <property type="project" value="UniProtKB-SubCell"/>
</dbReference>
<dbReference type="FunFam" id="1.10.287.130:FF:000038">
    <property type="entry name" value="Sensory transduction histidine kinase"/>
    <property type="match status" value="1"/>
</dbReference>
<feature type="modified residue" description="4-aspartylphosphate" evidence="12">
    <location>
        <position position="660"/>
    </location>
</feature>
<dbReference type="NCBIfam" id="TIGR00229">
    <property type="entry name" value="sensory_box"/>
    <property type="match status" value="2"/>
</dbReference>
<feature type="domain" description="Histidine kinase" evidence="14">
    <location>
        <begin position="367"/>
        <end position="587"/>
    </location>
</feature>
<evidence type="ECO:0000256" key="11">
    <source>
        <dbReference type="ARBA" id="ARBA00023306"/>
    </source>
</evidence>
<evidence type="ECO:0000256" key="7">
    <source>
        <dbReference type="ARBA" id="ARBA00022777"/>
    </source>
</evidence>
<organism evidence="18 19">
    <name type="scientific">Candidatus Thiomargarita nelsonii</name>
    <dbReference type="NCBI Taxonomy" id="1003181"/>
    <lineage>
        <taxon>Bacteria</taxon>
        <taxon>Pseudomonadati</taxon>
        <taxon>Pseudomonadota</taxon>
        <taxon>Gammaproteobacteria</taxon>
        <taxon>Thiotrichales</taxon>
        <taxon>Thiotrichaceae</taxon>
        <taxon>Thiomargarita</taxon>
    </lineage>
</organism>
<evidence type="ECO:0000256" key="10">
    <source>
        <dbReference type="ARBA" id="ARBA00023136"/>
    </source>
</evidence>
<comment type="subcellular location">
    <subcellularLocation>
        <location evidence="2">Membrane</location>
    </subcellularLocation>
</comment>
<dbReference type="SMART" id="SM00387">
    <property type="entry name" value="HATPase_c"/>
    <property type="match status" value="1"/>
</dbReference>
<dbReference type="SMART" id="SM00388">
    <property type="entry name" value="HisKA"/>
    <property type="match status" value="1"/>
</dbReference>
<evidence type="ECO:0000313" key="18">
    <source>
        <dbReference type="EMBL" id="OAD19488.1"/>
    </source>
</evidence>
<gene>
    <name evidence="18" type="ORF">THIOM_004874</name>
</gene>
<dbReference type="PROSITE" id="PS50113">
    <property type="entry name" value="PAC"/>
    <property type="match status" value="1"/>
</dbReference>
<keyword evidence="6" id="KW-0547">Nucleotide-binding</keyword>
<keyword evidence="5" id="KW-0808">Transferase</keyword>
<dbReference type="CDD" id="cd00082">
    <property type="entry name" value="HisKA"/>
    <property type="match status" value="1"/>
</dbReference>
<evidence type="ECO:0000313" key="19">
    <source>
        <dbReference type="Proteomes" id="UP000076962"/>
    </source>
</evidence>
<keyword evidence="8" id="KW-0067">ATP-binding</keyword>
<dbReference type="Gene3D" id="3.30.565.10">
    <property type="entry name" value="Histidine kinase-like ATPase, C-terminal domain"/>
    <property type="match status" value="1"/>
</dbReference>
<dbReference type="Pfam" id="PF00512">
    <property type="entry name" value="HisKA"/>
    <property type="match status" value="1"/>
</dbReference>
<dbReference type="InterPro" id="IPR003594">
    <property type="entry name" value="HATPase_dom"/>
</dbReference>
<evidence type="ECO:0000256" key="12">
    <source>
        <dbReference type="PROSITE-ProRule" id="PRU00169"/>
    </source>
</evidence>
<dbReference type="AlphaFoldDB" id="A0A176RUS7"/>
<dbReference type="Pfam" id="PF00989">
    <property type="entry name" value="PAS"/>
    <property type="match status" value="1"/>
</dbReference>
<dbReference type="InterPro" id="IPR005467">
    <property type="entry name" value="His_kinase_dom"/>
</dbReference>
<dbReference type="InterPro" id="IPR013767">
    <property type="entry name" value="PAS_fold"/>
</dbReference>
<dbReference type="SMART" id="SM00448">
    <property type="entry name" value="REC"/>
    <property type="match status" value="1"/>
</dbReference>
<dbReference type="CDD" id="cd16922">
    <property type="entry name" value="HATPase_EvgS-ArcB-TorS-like"/>
    <property type="match status" value="1"/>
</dbReference>
<evidence type="ECO:0000256" key="8">
    <source>
        <dbReference type="ARBA" id="ARBA00022840"/>
    </source>
</evidence>
<dbReference type="GO" id="GO:0000155">
    <property type="term" value="F:phosphorelay sensor kinase activity"/>
    <property type="evidence" value="ECO:0007669"/>
    <property type="project" value="InterPro"/>
</dbReference>
<dbReference type="InterPro" id="IPR011006">
    <property type="entry name" value="CheY-like_superfamily"/>
</dbReference>
<comment type="catalytic activity">
    <reaction evidence="1">
        <text>ATP + protein L-histidine = ADP + protein N-phospho-L-histidine.</text>
        <dbReference type="EC" id="2.7.13.3"/>
    </reaction>
</comment>
<evidence type="ECO:0000256" key="5">
    <source>
        <dbReference type="ARBA" id="ARBA00022679"/>
    </source>
</evidence>
<dbReference type="PRINTS" id="PR00344">
    <property type="entry name" value="BCTRLSENSOR"/>
</dbReference>
<evidence type="ECO:0000259" key="17">
    <source>
        <dbReference type="PROSITE" id="PS50113"/>
    </source>
</evidence>
<dbReference type="Pfam" id="PF13426">
    <property type="entry name" value="PAS_9"/>
    <property type="match status" value="1"/>
</dbReference>
<dbReference type="Pfam" id="PF00072">
    <property type="entry name" value="Response_reg"/>
    <property type="match status" value="1"/>
</dbReference>
<evidence type="ECO:0000259" key="15">
    <source>
        <dbReference type="PROSITE" id="PS50110"/>
    </source>
</evidence>
<evidence type="ECO:0000256" key="3">
    <source>
        <dbReference type="ARBA" id="ARBA00012438"/>
    </source>
</evidence>
<dbReference type="InterPro" id="IPR003661">
    <property type="entry name" value="HisK_dim/P_dom"/>
</dbReference>
<dbReference type="InterPro" id="IPR000700">
    <property type="entry name" value="PAS-assoc_C"/>
</dbReference>
<dbReference type="SUPFAM" id="SSF47384">
    <property type="entry name" value="Homodimeric domain of signal transducing histidine kinase"/>
    <property type="match status" value="1"/>
</dbReference>
<keyword evidence="13" id="KW-0812">Transmembrane</keyword>
<keyword evidence="11" id="KW-0131">Cell cycle</keyword>
<dbReference type="FunFam" id="3.30.565.10:FF:000010">
    <property type="entry name" value="Sensor histidine kinase RcsC"/>
    <property type="match status" value="1"/>
</dbReference>
<dbReference type="SUPFAM" id="SSF55874">
    <property type="entry name" value="ATPase domain of HSP90 chaperone/DNA topoisomerase II/histidine kinase"/>
    <property type="match status" value="1"/>
</dbReference>
<dbReference type="SUPFAM" id="SSF52172">
    <property type="entry name" value="CheY-like"/>
    <property type="match status" value="1"/>
</dbReference>
<dbReference type="PROSITE" id="PS50110">
    <property type="entry name" value="RESPONSE_REGULATORY"/>
    <property type="match status" value="1"/>
</dbReference>
<keyword evidence="4 12" id="KW-0597">Phosphoprotein</keyword>
<protein>
    <recommendedName>
        <fullName evidence="3">histidine kinase</fullName>
        <ecNumber evidence="3">2.7.13.3</ecNumber>
    </recommendedName>
</protein>
<dbReference type="Proteomes" id="UP000076962">
    <property type="component" value="Unassembled WGS sequence"/>
</dbReference>
<evidence type="ECO:0000256" key="9">
    <source>
        <dbReference type="ARBA" id="ARBA00023012"/>
    </source>
</evidence>
<feature type="non-terminal residue" evidence="18">
    <location>
        <position position="1"/>
    </location>
</feature>
<dbReference type="Pfam" id="PF02518">
    <property type="entry name" value="HATPase_c"/>
    <property type="match status" value="1"/>
</dbReference>
<evidence type="ECO:0000256" key="2">
    <source>
        <dbReference type="ARBA" id="ARBA00004370"/>
    </source>
</evidence>
<evidence type="ECO:0000259" key="14">
    <source>
        <dbReference type="PROSITE" id="PS50109"/>
    </source>
</evidence>
<evidence type="ECO:0000256" key="13">
    <source>
        <dbReference type="SAM" id="Phobius"/>
    </source>
</evidence>
<dbReference type="EMBL" id="LUTY01002784">
    <property type="protein sequence ID" value="OAD19488.1"/>
    <property type="molecule type" value="Genomic_DNA"/>
</dbReference>
<evidence type="ECO:0000256" key="6">
    <source>
        <dbReference type="ARBA" id="ARBA00022741"/>
    </source>
</evidence>
<keyword evidence="9" id="KW-0902">Two-component regulatory system</keyword>
<dbReference type="InterPro" id="IPR036097">
    <property type="entry name" value="HisK_dim/P_sf"/>
</dbReference>
<feature type="domain" description="PAS" evidence="16">
    <location>
        <begin position="110"/>
        <end position="173"/>
    </location>
</feature>
<dbReference type="PROSITE" id="PS50109">
    <property type="entry name" value="HIS_KIN"/>
    <property type="match status" value="1"/>
</dbReference>
<accession>A0A176RUS7</accession>
<feature type="non-terminal residue" evidence="18">
    <location>
        <position position="739"/>
    </location>
</feature>
<keyword evidence="10 13" id="KW-0472">Membrane</keyword>
<dbReference type="Gene3D" id="3.30.450.20">
    <property type="entry name" value="PAS domain"/>
    <property type="match status" value="2"/>
</dbReference>
<feature type="domain" description="PAS" evidence="16">
    <location>
        <begin position="227"/>
        <end position="282"/>
    </location>
</feature>
<sequence length="739" mass="82943">LGAVGTYKTIDAKAGQFVHHQIFFGSCIVIVLSIIIALLVHHHLKPIRTLLMQMFDHYITIGEKDGGLANTLRTMQDPLEDSKHEWRTLANSLQRQVDERTQALSIRNDAMESALHGIMITEISGAITYVNPAFVKMWGYQNRKELSHNKNLFTLWGNLAEVREMLSQLLQEGAWQGELNTSKPDGSKVIMQLSASMIGKRNKETGIVISFQDSTQRRQAEAALVESERRFRTLFEKAALGISILNLQGKFISTNPSLQKILGYTDQQLHQMTLSEFLHPENSSVAELSAACLHSYKVERHYKAKDGSERWCSIALSRLNEEHIICMMEDITQQKRNEAVLRNARKAKAAKDVAEAANRAKSDFLANMSHELRTPLNGILGFAQILKRDKSLNHQQGDAVHTIAQSGEHLLTLINDILDLSKIEAGKMELQQQPFQFHEFIKVINDIVQIRAMQKQVYFTYTATSPLPMTVTGDETRLRQVLVNLLGNAVKFTQKGGVTFKVGYSPSKEKNKQIRFQIIDTGPGIAADQLETIFMPFRQVGDQQHLEGTGLGLSVSKKFVEMMGGKLGVKSILGKGSLFWFDITLPEAEGGAVLKQAPERHIIGVKGKTRKILIVDDSKLNRLMLVNLLSPLGFEVYEAANGQEGIEKAQAISPDVILMDIIMPVMDGLDATRAIRQLPELKNVLIIAISASAFKRHRQASLEAGCNEFFAKPLKNEDLLEKMRVHFNLEWRYEEQSNK</sequence>
<dbReference type="InterPro" id="IPR004358">
    <property type="entry name" value="Sig_transdc_His_kin-like_C"/>
</dbReference>
<dbReference type="SMART" id="SM00091">
    <property type="entry name" value="PAS"/>
    <property type="match status" value="2"/>
</dbReference>
<dbReference type="GO" id="GO:0005524">
    <property type="term" value="F:ATP binding"/>
    <property type="evidence" value="ECO:0007669"/>
    <property type="project" value="UniProtKB-KW"/>
</dbReference>
<name>A0A176RUS7_9GAMM</name>
<dbReference type="PANTHER" id="PTHR43047">
    <property type="entry name" value="TWO-COMPONENT HISTIDINE PROTEIN KINASE"/>
    <property type="match status" value="1"/>
</dbReference>
<keyword evidence="7" id="KW-0418">Kinase</keyword>
<dbReference type="InterPro" id="IPR000014">
    <property type="entry name" value="PAS"/>
</dbReference>
<dbReference type="GO" id="GO:0006355">
    <property type="term" value="P:regulation of DNA-templated transcription"/>
    <property type="evidence" value="ECO:0007669"/>
    <property type="project" value="InterPro"/>
</dbReference>
<evidence type="ECO:0000259" key="16">
    <source>
        <dbReference type="PROSITE" id="PS50112"/>
    </source>
</evidence>
<comment type="caution">
    <text evidence="18">The sequence shown here is derived from an EMBL/GenBank/DDBJ whole genome shotgun (WGS) entry which is preliminary data.</text>
</comment>
<dbReference type="Gene3D" id="1.10.287.130">
    <property type="match status" value="1"/>
</dbReference>
<dbReference type="InterPro" id="IPR035965">
    <property type="entry name" value="PAS-like_dom_sf"/>
</dbReference>
<dbReference type="EC" id="2.7.13.3" evidence="3"/>
<dbReference type="CDD" id="cd00130">
    <property type="entry name" value="PAS"/>
    <property type="match status" value="2"/>
</dbReference>
<evidence type="ECO:0000256" key="4">
    <source>
        <dbReference type="ARBA" id="ARBA00022553"/>
    </source>
</evidence>
<evidence type="ECO:0000256" key="1">
    <source>
        <dbReference type="ARBA" id="ARBA00000085"/>
    </source>
</evidence>
<keyword evidence="19" id="KW-1185">Reference proteome</keyword>
<dbReference type="InterPro" id="IPR036890">
    <property type="entry name" value="HATPase_C_sf"/>
</dbReference>
<dbReference type="PROSITE" id="PS50112">
    <property type="entry name" value="PAS"/>
    <property type="match status" value="2"/>
</dbReference>
<dbReference type="CDD" id="cd17546">
    <property type="entry name" value="REC_hyHK_CKI1_RcsC-like"/>
    <property type="match status" value="1"/>
</dbReference>
<feature type="domain" description="PAC" evidence="17">
    <location>
        <begin position="175"/>
        <end position="226"/>
    </location>
</feature>
<feature type="domain" description="Response regulatory" evidence="15">
    <location>
        <begin position="611"/>
        <end position="727"/>
    </location>
</feature>